<evidence type="ECO:0000313" key="2">
    <source>
        <dbReference type="Proteomes" id="UP001209885"/>
    </source>
</evidence>
<organism evidence="1 2">
    <name type="scientific">Mangrovivirga halotolerans</name>
    <dbReference type="NCBI Taxonomy" id="2993936"/>
    <lineage>
        <taxon>Bacteria</taxon>
        <taxon>Pseudomonadati</taxon>
        <taxon>Bacteroidota</taxon>
        <taxon>Cytophagia</taxon>
        <taxon>Cytophagales</taxon>
        <taxon>Mangrovivirgaceae</taxon>
        <taxon>Mangrovivirga</taxon>
    </lineage>
</organism>
<protein>
    <submittedName>
        <fullName evidence="1">Outer membrane insertion C- signal</fullName>
    </submittedName>
</protein>
<dbReference type="SUPFAM" id="SSF56925">
    <property type="entry name" value="OMPA-like"/>
    <property type="match status" value="1"/>
</dbReference>
<comment type="caution">
    <text evidence="1">The sequence shown here is derived from an EMBL/GenBank/DDBJ whole genome shotgun (WGS) entry which is preliminary data.</text>
</comment>
<dbReference type="RefSeq" id="WP_266056423.1">
    <property type="nucleotide sequence ID" value="NZ_JAPFQN010000005.1"/>
</dbReference>
<name>A0ABT3RQ89_9BACT</name>
<dbReference type="EMBL" id="JAPFQN010000005">
    <property type="protein sequence ID" value="MCX2743954.1"/>
    <property type="molecule type" value="Genomic_DNA"/>
</dbReference>
<dbReference type="Proteomes" id="UP001209885">
    <property type="component" value="Unassembled WGS sequence"/>
</dbReference>
<sequence length="154" mass="16789">MKKVLFVFAFIFGTVFIGQSQELGVRFGGRGSGNEGSAAVDVVFATGKFNRIHANLSFGNDGVGIDALWDLIYRKLGGEAFMWYVGVGPYTVFGDDFELGGAGEIGLEYRFNIPIAIGVDWRPYFELIDDTDFNAGGFGVNIRYVFGGEGGRNR</sequence>
<gene>
    <name evidence="1" type="ORF">OO013_08760</name>
</gene>
<proteinExistence type="predicted"/>
<keyword evidence="2" id="KW-1185">Reference proteome</keyword>
<reference evidence="1 2" key="1">
    <citation type="submission" date="2022-11" db="EMBL/GenBank/DDBJ databases">
        <title>The characterization of three novel Bacteroidetes species and genomic analysis of their roles in tidal elemental geochemical cycles.</title>
        <authorList>
            <person name="Ma K."/>
        </authorList>
    </citation>
    <scope>NUCLEOTIDE SEQUENCE [LARGE SCALE GENOMIC DNA]</scope>
    <source>
        <strain evidence="1 2">M17</strain>
    </source>
</reference>
<evidence type="ECO:0000313" key="1">
    <source>
        <dbReference type="EMBL" id="MCX2743954.1"/>
    </source>
</evidence>
<dbReference type="InterPro" id="IPR011250">
    <property type="entry name" value="OMP/PagP_B-barrel"/>
</dbReference>
<accession>A0ABT3RQ89</accession>